<gene>
    <name evidence="7 9" type="primary">recO</name>
    <name evidence="9" type="ORF">ACFQDM_05105</name>
</gene>
<evidence type="ECO:0000256" key="4">
    <source>
        <dbReference type="ARBA" id="ARBA00023172"/>
    </source>
</evidence>
<comment type="caution">
    <text evidence="9">The sequence shown here is derived from an EMBL/GenBank/DDBJ whole genome shotgun (WGS) entry which is preliminary data.</text>
</comment>
<reference evidence="10" key="1">
    <citation type="journal article" date="2019" name="Int. J. Syst. Evol. Microbiol.">
        <title>The Global Catalogue of Microorganisms (GCM) 10K type strain sequencing project: providing services to taxonomists for standard genome sequencing and annotation.</title>
        <authorList>
            <consortium name="The Broad Institute Genomics Platform"/>
            <consortium name="The Broad Institute Genome Sequencing Center for Infectious Disease"/>
            <person name="Wu L."/>
            <person name="Ma J."/>
        </authorList>
    </citation>
    <scope>NUCLEOTIDE SEQUENCE [LARGE SCALE GENOMIC DNA]</scope>
    <source>
        <strain evidence="10">CGMCC-1.15741</strain>
    </source>
</reference>
<dbReference type="HAMAP" id="MF_00201">
    <property type="entry name" value="RecO"/>
    <property type="match status" value="1"/>
</dbReference>
<keyword evidence="5 7" id="KW-0234">DNA repair</keyword>
<evidence type="ECO:0000313" key="10">
    <source>
        <dbReference type="Proteomes" id="UP001596303"/>
    </source>
</evidence>
<comment type="similarity">
    <text evidence="1 7">Belongs to the RecO family.</text>
</comment>
<sequence>MEWRDIGIVIGTRRFGESGLILDAFTRDHGRQSGLIYGGASSKKKASFEIGTSLELEWRARTADALGHFNLSEPTAHRAAISMGSRLALSALQSVTALLNSSLPEGHSYPALFDATETVLDHLGDEELWPPLMVSWEVGFLRTVGYGLDFTKCTVSGRRDGLSHVSPRTGRAVCGAEVPEYVDKLLELPGFLVDSSADASAAAIGQGFRLTGYFIENRLYAEAHQPPPGSRELMLRRLQDKGLISFG</sequence>
<keyword evidence="10" id="KW-1185">Reference proteome</keyword>
<dbReference type="PANTHER" id="PTHR33991">
    <property type="entry name" value="DNA REPAIR PROTEIN RECO"/>
    <property type="match status" value="1"/>
</dbReference>
<dbReference type="SUPFAM" id="SSF57863">
    <property type="entry name" value="ArfGap/RecO-like zinc finger"/>
    <property type="match status" value="1"/>
</dbReference>
<evidence type="ECO:0000313" key="9">
    <source>
        <dbReference type="EMBL" id="MFC6197444.1"/>
    </source>
</evidence>
<dbReference type="Pfam" id="PF02565">
    <property type="entry name" value="RecO_C"/>
    <property type="match status" value="1"/>
</dbReference>
<dbReference type="InterPro" id="IPR003717">
    <property type="entry name" value="RecO"/>
</dbReference>
<evidence type="ECO:0000256" key="3">
    <source>
        <dbReference type="ARBA" id="ARBA00022763"/>
    </source>
</evidence>
<dbReference type="Pfam" id="PF11967">
    <property type="entry name" value="RecO_N"/>
    <property type="match status" value="1"/>
</dbReference>
<name>A0ABW1S7G0_9PROT</name>
<organism evidence="9 10">
    <name type="scientific">Ponticaulis profundi</name>
    <dbReference type="NCBI Taxonomy" id="2665222"/>
    <lineage>
        <taxon>Bacteria</taxon>
        <taxon>Pseudomonadati</taxon>
        <taxon>Pseudomonadota</taxon>
        <taxon>Alphaproteobacteria</taxon>
        <taxon>Hyphomonadales</taxon>
        <taxon>Hyphomonadaceae</taxon>
        <taxon>Ponticaulis</taxon>
    </lineage>
</organism>
<dbReference type="Gene3D" id="2.40.50.140">
    <property type="entry name" value="Nucleic acid-binding proteins"/>
    <property type="match status" value="1"/>
</dbReference>
<dbReference type="InterPro" id="IPR042242">
    <property type="entry name" value="RecO_C"/>
</dbReference>
<protein>
    <recommendedName>
        <fullName evidence="2 7">DNA repair protein RecO</fullName>
    </recommendedName>
    <alternativeName>
        <fullName evidence="6 7">Recombination protein O</fullName>
    </alternativeName>
</protein>
<evidence type="ECO:0000256" key="7">
    <source>
        <dbReference type="HAMAP-Rule" id="MF_00201"/>
    </source>
</evidence>
<keyword evidence="3 7" id="KW-0227">DNA damage</keyword>
<evidence type="ECO:0000259" key="8">
    <source>
        <dbReference type="Pfam" id="PF11967"/>
    </source>
</evidence>
<comment type="function">
    <text evidence="7">Involved in DNA repair and RecF pathway recombination.</text>
</comment>
<dbReference type="Gene3D" id="1.20.1440.120">
    <property type="entry name" value="Recombination protein O, C-terminal domain"/>
    <property type="match status" value="1"/>
</dbReference>
<dbReference type="SUPFAM" id="SSF50249">
    <property type="entry name" value="Nucleic acid-binding proteins"/>
    <property type="match status" value="1"/>
</dbReference>
<dbReference type="InterPro" id="IPR012340">
    <property type="entry name" value="NA-bd_OB-fold"/>
</dbReference>
<dbReference type="Proteomes" id="UP001596303">
    <property type="component" value="Unassembled WGS sequence"/>
</dbReference>
<evidence type="ECO:0000256" key="2">
    <source>
        <dbReference type="ARBA" id="ARBA00021310"/>
    </source>
</evidence>
<proteinExistence type="inferred from homology"/>
<dbReference type="NCBIfam" id="TIGR00613">
    <property type="entry name" value="reco"/>
    <property type="match status" value="1"/>
</dbReference>
<evidence type="ECO:0000256" key="6">
    <source>
        <dbReference type="ARBA" id="ARBA00033409"/>
    </source>
</evidence>
<dbReference type="InterPro" id="IPR037278">
    <property type="entry name" value="ARFGAP/RecO"/>
</dbReference>
<evidence type="ECO:0000256" key="1">
    <source>
        <dbReference type="ARBA" id="ARBA00007452"/>
    </source>
</evidence>
<dbReference type="RefSeq" id="WP_377376334.1">
    <property type="nucleotide sequence ID" value="NZ_JBHSSW010000004.1"/>
</dbReference>
<feature type="domain" description="DNA replication/recombination mediator RecO N-terminal" evidence="8">
    <location>
        <begin position="1"/>
        <end position="74"/>
    </location>
</feature>
<accession>A0ABW1S7G0</accession>
<keyword evidence="4 7" id="KW-0233">DNA recombination</keyword>
<dbReference type="EMBL" id="JBHSSW010000004">
    <property type="protein sequence ID" value="MFC6197444.1"/>
    <property type="molecule type" value="Genomic_DNA"/>
</dbReference>
<evidence type="ECO:0000256" key="5">
    <source>
        <dbReference type="ARBA" id="ARBA00023204"/>
    </source>
</evidence>
<dbReference type="InterPro" id="IPR022572">
    <property type="entry name" value="DNA_rep/recomb_RecO_N"/>
</dbReference>
<dbReference type="PANTHER" id="PTHR33991:SF1">
    <property type="entry name" value="DNA REPAIR PROTEIN RECO"/>
    <property type="match status" value="1"/>
</dbReference>